<name>A0A090DEI1_MESPL</name>
<gene>
    <name evidence="3" type="ORF">MPL3356_110169</name>
</gene>
<accession>A0A090DEI1</accession>
<dbReference type="Pfam" id="PF22422">
    <property type="entry name" value="MGH1-like_GH"/>
    <property type="match status" value="1"/>
</dbReference>
<dbReference type="Proteomes" id="UP000045285">
    <property type="component" value="Unassembled WGS sequence"/>
</dbReference>
<keyword evidence="4" id="KW-1185">Reference proteome</keyword>
<dbReference type="InterPro" id="IPR008928">
    <property type="entry name" value="6-hairpin_glycosidase_sf"/>
</dbReference>
<feature type="domain" description="Putative glycogen debranching enzyme N-terminal" evidence="1">
    <location>
        <begin position="92"/>
        <end position="283"/>
    </location>
</feature>
<sequence length="797" mass="89009">MFGPSTKSSGVICAFGHVHLGLTLAPIGEGLVPDLLPDAIAGARPHLANDSATFEEDRLPGTRAAPDTYLSTLTVHIVMSLKIAIGPPRLAINHGINFLVTEQDGQIEWPTHQGLYASDTRLISSWQLFANGESWDLLNSGNIAHFAAKIYLVNRAFATEAGPVPAGDLGLIVGRALDQGGLHEDLDLVNYGRDTVQFNLELGIRSDFADLFEVKAGAIVRRGRIITEWDDRSSRLRTSYVNRDFRRQIAITIRRTLTKPVYANGRISFDIKIEPGATWHACLLYDFGNDHTTSHAPRICVDQSLQSNTAKRVVDWGRNASEFSSSNDEFRQFYVQAIEDMAALRLPIEGTDELEYVPAAGLPWFMGLFGRDSLIASLQNALVYPDFARGALDVLGRSQATSRDDYRDAEPGKIMHELRIGELAHFHLIPHTPYYGTADATPLYLIVLHNAWRCTGDAGLIDRHLETAERCLDWIDRYGDRDGDGFQEYETRSKLGYENQSWKDAADAVVYPDGTPVKGPKALCELQGYVYDAWQRMAEIYDVKGDHGRAAKLRTKAKRLFDRFNDVFWDEALGFYAFALDGDKKPVLSIASNPGHCLWSGIVPRERAAKVVKRLMEPDMWSGWGIRTLSDRHRAYNPNSYQNGSVWPHDNGLIALGFRRYGFSEEATRIAGDVSGAASYFMQHRMPELYAGSSRTPTTFPVQYKRANVPQAWAAGSCFAFLQAIIGFQPDAPNGKLYLDPKLPDWMPDLRLKNMRFGKHRLDIQFCLENSVTQWKVTAGDPTLVVERSCASCDHLT</sequence>
<proteinExistence type="predicted"/>
<reference evidence="4" key="1">
    <citation type="submission" date="2014-08" db="EMBL/GenBank/DDBJ databases">
        <authorList>
            <person name="Moulin L."/>
        </authorList>
    </citation>
    <scope>NUCLEOTIDE SEQUENCE [LARGE SCALE GENOMIC DNA]</scope>
</reference>
<dbReference type="InterPro" id="IPR054491">
    <property type="entry name" value="MGH1-like_GH"/>
</dbReference>
<evidence type="ECO:0000313" key="4">
    <source>
        <dbReference type="Proteomes" id="UP000045285"/>
    </source>
</evidence>
<evidence type="ECO:0000313" key="3">
    <source>
        <dbReference type="EMBL" id="CDX11799.1"/>
    </source>
</evidence>
<evidence type="ECO:0000259" key="1">
    <source>
        <dbReference type="Pfam" id="PF14742"/>
    </source>
</evidence>
<organism evidence="3 4">
    <name type="scientific">Mesorhizobium plurifarium</name>
    <dbReference type="NCBI Taxonomy" id="69974"/>
    <lineage>
        <taxon>Bacteria</taxon>
        <taxon>Pseudomonadati</taxon>
        <taxon>Pseudomonadota</taxon>
        <taxon>Alphaproteobacteria</taxon>
        <taxon>Hyphomicrobiales</taxon>
        <taxon>Phyllobacteriaceae</taxon>
        <taxon>Mesorhizobium</taxon>
    </lineage>
</organism>
<dbReference type="InterPro" id="IPR032856">
    <property type="entry name" value="GDE_N_bis"/>
</dbReference>
<dbReference type="GO" id="GO:0005975">
    <property type="term" value="P:carbohydrate metabolic process"/>
    <property type="evidence" value="ECO:0007669"/>
    <property type="project" value="InterPro"/>
</dbReference>
<dbReference type="InterPro" id="IPR012341">
    <property type="entry name" value="6hp_glycosidase-like_sf"/>
</dbReference>
<dbReference type="Gene3D" id="1.50.10.10">
    <property type="match status" value="1"/>
</dbReference>
<dbReference type="STRING" id="69974.MPLDJ20_140021"/>
<feature type="domain" description="Mannosylglycerate hydrolase MGH1-like glycoside hydrolase" evidence="2">
    <location>
        <begin position="440"/>
        <end position="674"/>
    </location>
</feature>
<dbReference type="Pfam" id="PF14742">
    <property type="entry name" value="GDE_N_bis"/>
    <property type="match status" value="1"/>
</dbReference>
<dbReference type="EMBL" id="CCMZ01000003">
    <property type="protein sequence ID" value="CDX11799.1"/>
    <property type="molecule type" value="Genomic_DNA"/>
</dbReference>
<dbReference type="SUPFAM" id="SSF48208">
    <property type="entry name" value="Six-hairpin glycosidases"/>
    <property type="match status" value="1"/>
</dbReference>
<evidence type="ECO:0000259" key="2">
    <source>
        <dbReference type="Pfam" id="PF22422"/>
    </source>
</evidence>
<dbReference type="AlphaFoldDB" id="A0A090DEI1"/>
<protein>
    <submittedName>
        <fullName evidence="3">Amylo-alpha-16-glucosidase</fullName>
    </submittedName>
</protein>